<dbReference type="Gene3D" id="3.40.50.300">
    <property type="entry name" value="P-loop containing nucleotide triphosphate hydrolases"/>
    <property type="match status" value="1"/>
</dbReference>
<evidence type="ECO:0000256" key="2">
    <source>
        <dbReference type="ARBA" id="ARBA00022741"/>
    </source>
</evidence>
<keyword evidence="3 7" id="KW-0067">ATP-binding</keyword>
<dbReference type="SMART" id="SM00382">
    <property type="entry name" value="AAA"/>
    <property type="match status" value="1"/>
</dbReference>
<dbReference type="Pfam" id="PF00005">
    <property type="entry name" value="ABC_tran"/>
    <property type="match status" value="1"/>
</dbReference>
<comment type="function">
    <text evidence="5">Part of the ABC transporter complex HmuTUV involved in hemin import. Responsible for energy coupling to the transport system.</text>
</comment>
<dbReference type="PROSITE" id="PS50893">
    <property type="entry name" value="ABC_TRANSPORTER_2"/>
    <property type="match status" value="1"/>
</dbReference>
<protein>
    <submittedName>
        <fullName evidence="7">ATP-binding cassette domain-containing protein</fullName>
    </submittedName>
</protein>
<dbReference type="PANTHER" id="PTHR42794:SF1">
    <property type="entry name" value="HEMIN IMPORT ATP-BINDING PROTEIN HMUV"/>
    <property type="match status" value="1"/>
</dbReference>
<evidence type="ECO:0000313" key="8">
    <source>
        <dbReference type="Proteomes" id="UP001597295"/>
    </source>
</evidence>
<dbReference type="SUPFAM" id="SSF52540">
    <property type="entry name" value="P-loop containing nucleoside triphosphate hydrolases"/>
    <property type="match status" value="1"/>
</dbReference>
<keyword evidence="8" id="KW-1185">Reference proteome</keyword>
<evidence type="ECO:0000256" key="5">
    <source>
        <dbReference type="ARBA" id="ARBA00037066"/>
    </source>
</evidence>
<proteinExistence type="predicted"/>
<dbReference type="GO" id="GO:0005524">
    <property type="term" value="F:ATP binding"/>
    <property type="evidence" value="ECO:0007669"/>
    <property type="project" value="UniProtKB-KW"/>
</dbReference>
<accession>A0ABW5DM77</accession>
<evidence type="ECO:0000256" key="1">
    <source>
        <dbReference type="ARBA" id="ARBA00022448"/>
    </source>
</evidence>
<keyword evidence="4" id="KW-1278">Translocase</keyword>
<organism evidence="7 8">
    <name type="scientific">Lacibacterium aquatile</name>
    <dbReference type="NCBI Taxonomy" id="1168082"/>
    <lineage>
        <taxon>Bacteria</taxon>
        <taxon>Pseudomonadati</taxon>
        <taxon>Pseudomonadota</taxon>
        <taxon>Alphaproteobacteria</taxon>
        <taxon>Rhodospirillales</taxon>
        <taxon>Rhodospirillaceae</taxon>
    </lineage>
</organism>
<keyword evidence="1" id="KW-0813">Transport</keyword>
<evidence type="ECO:0000313" key="7">
    <source>
        <dbReference type="EMBL" id="MFD2261564.1"/>
    </source>
</evidence>
<evidence type="ECO:0000259" key="6">
    <source>
        <dbReference type="PROSITE" id="PS50893"/>
    </source>
</evidence>
<evidence type="ECO:0000256" key="4">
    <source>
        <dbReference type="ARBA" id="ARBA00022967"/>
    </source>
</evidence>
<dbReference type="PANTHER" id="PTHR42794">
    <property type="entry name" value="HEMIN IMPORT ATP-BINDING PROTEIN HMUV"/>
    <property type="match status" value="1"/>
</dbReference>
<dbReference type="EMBL" id="JBHUIP010000001">
    <property type="protein sequence ID" value="MFD2261564.1"/>
    <property type="molecule type" value="Genomic_DNA"/>
</dbReference>
<dbReference type="Proteomes" id="UP001597295">
    <property type="component" value="Unassembled WGS sequence"/>
</dbReference>
<dbReference type="InterPro" id="IPR017871">
    <property type="entry name" value="ABC_transporter-like_CS"/>
</dbReference>
<gene>
    <name evidence="7" type="ORF">ACFSM5_01610</name>
</gene>
<keyword evidence="2" id="KW-0547">Nucleotide-binding</keyword>
<feature type="domain" description="ABC transporter" evidence="6">
    <location>
        <begin position="2"/>
        <end position="236"/>
    </location>
</feature>
<evidence type="ECO:0000256" key="3">
    <source>
        <dbReference type="ARBA" id="ARBA00022840"/>
    </source>
</evidence>
<dbReference type="InterPro" id="IPR003593">
    <property type="entry name" value="AAA+_ATPase"/>
</dbReference>
<name>A0ABW5DM77_9PROT</name>
<sequence length="254" mass="27334">MIAVTDLMLSVGGRPLLVDINAEFRSGELTAILGPNGAGKSTLLTAVAGDRTPDKGRISWHGQDLYRLSSKTLARRRAVMEQAVSLIFPFQVHEVIELGLLPWDGKPPQDIREDLRHRLALDSLWQRAYPELSGGERQRVQLARALTQLAGQTDGSALLLDEPTSALDPRHAHAVLAEAKAVAKGGTIVIAVLHDIDLALTYADRAILLKNGRIIFSGPVAEIDAGALSETYDMPFEMLTGANGRRIAVAVPAA</sequence>
<dbReference type="PROSITE" id="PS00211">
    <property type="entry name" value="ABC_TRANSPORTER_1"/>
    <property type="match status" value="1"/>
</dbReference>
<dbReference type="CDD" id="cd03214">
    <property type="entry name" value="ABC_Iron-Siderophores_B12_Hemin"/>
    <property type="match status" value="1"/>
</dbReference>
<dbReference type="InterPro" id="IPR027417">
    <property type="entry name" value="P-loop_NTPase"/>
</dbReference>
<dbReference type="InterPro" id="IPR003439">
    <property type="entry name" value="ABC_transporter-like_ATP-bd"/>
</dbReference>
<comment type="caution">
    <text evidence="7">The sequence shown here is derived from an EMBL/GenBank/DDBJ whole genome shotgun (WGS) entry which is preliminary data.</text>
</comment>
<reference evidence="8" key="1">
    <citation type="journal article" date="2019" name="Int. J. Syst. Evol. Microbiol.">
        <title>The Global Catalogue of Microorganisms (GCM) 10K type strain sequencing project: providing services to taxonomists for standard genome sequencing and annotation.</title>
        <authorList>
            <consortium name="The Broad Institute Genomics Platform"/>
            <consortium name="The Broad Institute Genome Sequencing Center for Infectious Disease"/>
            <person name="Wu L."/>
            <person name="Ma J."/>
        </authorList>
    </citation>
    <scope>NUCLEOTIDE SEQUENCE [LARGE SCALE GENOMIC DNA]</scope>
    <source>
        <strain evidence="8">CGMCC 1.19062</strain>
    </source>
</reference>
<dbReference type="RefSeq" id="WP_379874470.1">
    <property type="nucleotide sequence ID" value="NZ_JBHUIP010000001.1"/>
</dbReference>